<gene>
    <name evidence="1" type="ORF">IC609_15865</name>
</gene>
<reference evidence="1" key="1">
    <citation type="submission" date="2020-09" db="EMBL/GenBank/DDBJ databases">
        <title>Genome seq and assembly of Limnohabitants sp.</title>
        <authorList>
            <person name="Chhetri G."/>
        </authorList>
    </citation>
    <scope>NUCLEOTIDE SEQUENCE</scope>
    <source>
        <strain evidence="1">JUR4</strain>
    </source>
</reference>
<organism evidence="1 2">
    <name type="scientific">Limnohabitans radicicola</name>
    <dbReference type="NCBI Taxonomy" id="2771427"/>
    <lineage>
        <taxon>Bacteria</taxon>
        <taxon>Pseudomonadati</taxon>
        <taxon>Pseudomonadota</taxon>
        <taxon>Betaproteobacteria</taxon>
        <taxon>Burkholderiales</taxon>
        <taxon>Comamonadaceae</taxon>
        <taxon>Limnohabitans</taxon>
    </lineage>
</organism>
<proteinExistence type="predicted"/>
<feature type="non-terminal residue" evidence="1">
    <location>
        <position position="1"/>
    </location>
</feature>
<protein>
    <submittedName>
        <fullName evidence="1">Uncharacterized protein</fullName>
    </submittedName>
</protein>
<comment type="caution">
    <text evidence="1">The sequence shown here is derived from an EMBL/GenBank/DDBJ whole genome shotgun (WGS) entry which is preliminary data.</text>
</comment>
<dbReference type="Proteomes" id="UP000647424">
    <property type="component" value="Unassembled WGS sequence"/>
</dbReference>
<sequence>KNDDYFPNHIFFMALGTAQLRLRSFDDMVFHKKDNSLLVELSKYPSAISWLVHDIQQLRYMKRKSFLANRSSYFLKHNHSLDGIEEGTEPFDYEAIDNKEEDFKQYLINDEVPQVLMTWQGFKKFVVPVVIGTDAVVSYREENNGWWKIEVKHNAPTGKTNIRIEDKAKFERSTSRENIEHNREVLDGATDLWNKKIELQKKLGYPYSESYEEYIRFLKTRFSCLVLDLPKIDIKISMKFEDILNILIPSIRSKV</sequence>
<dbReference type="EMBL" id="JACYFT010000008">
    <property type="protein sequence ID" value="MBD8052014.1"/>
    <property type="molecule type" value="Genomic_DNA"/>
</dbReference>
<evidence type="ECO:0000313" key="1">
    <source>
        <dbReference type="EMBL" id="MBD8052014.1"/>
    </source>
</evidence>
<evidence type="ECO:0000313" key="2">
    <source>
        <dbReference type="Proteomes" id="UP000647424"/>
    </source>
</evidence>
<dbReference type="AlphaFoldDB" id="A0A927FIB2"/>
<keyword evidence="2" id="KW-1185">Reference proteome</keyword>
<name>A0A927FIB2_9BURK</name>
<dbReference type="RefSeq" id="WP_191820505.1">
    <property type="nucleotide sequence ID" value="NZ_JACYFT010000008.1"/>
</dbReference>
<accession>A0A927FIB2</accession>